<reference evidence="1 2" key="1">
    <citation type="submission" date="2016-04" db="EMBL/GenBank/DDBJ databases">
        <title>ATOL: Assembling a taxonomically balanced genome-scale reconstruction of the evolutionary history of the Enterobacteriaceae.</title>
        <authorList>
            <person name="Plunkett G.III."/>
            <person name="Neeno-Eckwall E.C."/>
            <person name="Glasner J.D."/>
            <person name="Perna N.T."/>
        </authorList>
    </citation>
    <scope>NUCLEOTIDE SEQUENCE [LARGE SCALE GENOMIC DNA]</scope>
    <source>
        <strain evidence="1 2">ATCC 35613</strain>
    </source>
</reference>
<gene>
    <name evidence="1" type="ORF">M998_0560</name>
</gene>
<organism evidence="1 2">
    <name type="scientific">Providencia heimbachae ATCC 35613</name>
    <dbReference type="NCBI Taxonomy" id="1354272"/>
    <lineage>
        <taxon>Bacteria</taxon>
        <taxon>Pseudomonadati</taxon>
        <taxon>Pseudomonadota</taxon>
        <taxon>Gammaproteobacteria</taxon>
        <taxon>Enterobacterales</taxon>
        <taxon>Morganellaceae</taxon>
        <taxon>Providencia</taxon>
    </lineage>
</organism>
<evidence type="ECO:0000313" key="2">
    <source>
        <dbReference type="Proteomes" id="UP000078224"/>
    </source>
</evidence>
<accession>A0A1B7K263</accession>
<proteinExistence type="predicted"/>
<name>A0A1B7K263_9GAMM</name>
<sequence>MKNLLATLAGVLMLSVLAIAMLFIIFPQQWKQNIYPSISQMLPEPMSRIIAVGTTESNICASLEGNLQSFANYLKMNQEVVDVKGMNSLDEQLSRIQARIDTMPSDVRNLVCQQEYVKLEGLKSVFSLEHSNLNTL</sequence>
<protein>
    <submittedName>
        <fullName evidence="1">Uncharacterized protein</fullName>
    </submittedName>
</protein>
<dbReference type="RefSeq" id="WP_068443060.1">
    <property type="nucleotide sequence ID" value="NZ_LXEW01000011.1"/>
</dbReference>
<dbReference type="AlphaFoldDB" id="A0A1B7K263"/>
<evidence type="ECO:0000313" key="1">
    <source>
        <dbReference type="EMBL" id="OAT54228.1"/>
    </source>
</evidence>
<dbReference type="EMBL" id="LXEW01000011">
    <property type="protein sequence ID" value="OAT54228.1"/>
    <property type="molecule type" value="Genomic_DNA"/>
</dbReference>
<comment type="caution">
    <text evidence="1">The sequence shown here is derived from an EMBL/GenBank/DDBJ whole genome shotgun (WGS) entry which is preliminary data.</text>
</comment>
<keyword evidence="2" id="KW-1185">Reference proteome</keyword>
<dbReference type="PATRIC" id="fig|1354272.4.peg.575"/>
<dbReference type="Proteomes" id="UP000078224">
    <property type="component" value="Unassembled WGS sequence"/>
</dbReference>
<dbReference type="OrthoDB" id="6455630at2"/>